<dbReference type="Pfam" id="PF12901">
    <property type="entry name" value="SUZ-C"/>
    <property type="match status" value="1"/>
</dbReference>
<comment type="caution">
    <text evidence="3">The sequence shown here is derived from an EMBL/GenBank/DDBJ whole genome shotgun (WGS) entry which is preliminary data.</text>
</comment>
<feature type="region of interest" description="Disordered" evidence="1">
    <location>
        <begin position="62"/>
        <end position="98"/>
    </location>
</feature>
<dbReference type="PANTHER" id="PTHR31796">
    <property type="entry name" value="SUZ DOMAIN-CONTAINING PROTEIN 1"/>
    <property type="match status" value="1"/>
</dbReference>
<protein>
    <recommendedName>
        <fullName evidence="2">SUZ-C domain-containing protein</fullName>
    </recommendedName>
</protein>
<dbReference type="Proteomes" id="UP000664991">
    <property type="component" value="Unassembled WGS sequence"/>
</dbReference>
<evidence type="ECO:0000313" key="4">
    <source>
        <dbReference type="Proteomes" id="UP000664991"/>
    </source>
</evidence>
<evidence type="ECO:0000313" key="3">
    <source>
        <dbReference type="EMBL" id="KAG5193653.1"/>
    </source>
</evidence>
<dbReference type="PANTHER" id="PTHR31796:SF2">
    <property type="entry name" value="SUZ DOMAIN-CONTAINING PROTEIN 1"/>
    <property type="match status" value="1"/>
</dbReference>
<feature type="compositionally biased region" description="Polar residues" evidence="1">
    <location>
        <begin position="74"/>
        <end position="83"/>
    </location>
</feature>
<name>A0A835ZR20_SHEEP</name>
<dbReference type="InterPro" id="IPR024642">
    <property type="entry name" value="SUZ-C"/>
</dbReference>
<evidence type="ECO:0000256" key="1">
    <source>
        <dbReference type="SAM" id="MobiDB-lite"/>
    </source>
</evidence>
<proteinExistence type="predicted"/>
<gene>
    <name evidence="3" type="ORF">JEQ12_020014</name>
</gene>
<feature type="domain" description="SUZ-C" evidence="2">
    <location>
        <begin position="96"/>
        <end position="120"/>
    </location>
</feature>
<accession>A0A835ZR20</accession>
<evidence type="ECO:0000259" key="2">
    <source>
        <dbReference type="Pfam" id="PF12901"/>
    </source>
</evidence>
<dbReference type="InterPro" id="IPR039228">
    <property type="entry name" value="SZRD1"/>
</dbReference>
<dbReference type="EMBL" id="JAEMGP010000027">
    <property type="protein sequence ID" value="KAG5193653.1"/>
    <property type="molecule type" value="Genomic_DNA"/>
</dbReference>
<organism evidence="3 4">
    <name type="scientific">Ovis aries</name>
    <name type="common">Sheep</name>
    <dbReference type="NCBI Taxonomy" id="9940"/>
    <lineage>
        <taxon>Eukaryota</taxon>
        <taxon>Metazoa</taxon>
        <taxon>Chordata</taxon>
        <taxon>Craniata</taxon>
        <taxon>Vertebrata</taxon>
        <taxon>Euteleostomi</taxon>
        <taxon>Mammalia</taxon>
        <taxon>Eutheria</taxon>
        <taxon>Laurasiatheria</taxon>
        <taxon>Artiodactyla</taxon>
        <taxon>Ruminantia</taxon>
        <taxon>Pecora</taxon>
        <taxon>Bovidae</taxon>
        <taxon>Caprinae</taxon>
        <taxon>Ovis</taxon>
    </lineage>
</organism>
<dbReference type="AlphaFoldDB" id="A0A835ZR20"/>
<sequence>MDLKEAEDIKKRWQEYTKELKLYRRLKKDLRKGDRAQMVGKSKSSSRVPIVIQDDSLPRSPLYRLASSRGPTGVISSPNSTSRPALEPIRISQPKDSRYLSNVIRQRLGPDGSQSFKQHR</sequence>
<reference evidence="3 4" key="1">
    <citation type="submission" date="2020-12" db="EMBL/GenBank/DDBJ databases">
        <title>De novo assembly of Tibetan sheep genome.</title>
        <authorList>
            <person name="Li X."/>
        </authorList>
    </citation>
    <scope>NUCLEOTIDE SEQUENCE [LARGE SCALE GENOMIC DNA]</scope>
    <source>
        <tissue evidence="3">Heart</tissue>
    </source>
</reference>